<dbReference type="EMBL" id="CDMY01000859">
    <property type="protein sequence ID" value="CEM35665.1"/>
    <property type="molecule type" value="Genomic_DNA"/>
</dbReference>
<gene>
    <name evidence="4" type="ORF">Vbra_904</name>
</gene>
<dbReference type="Pfam" id="PF00227">
    <property type="entry name" value="Proteasome"/>
    <property type="match status" value="1"/>
</dbReference>
<protein>
    <recommendedName>
        <fullName evidence="6">Proteasome subunit beta</fullName>
    </recommendedName>
</protein>
<dbReference type="InterPro" id="IPR016050">
    <property type="entry name" value="Proteasome_bsu_CS"/>
</dbReference>
<evidence type="ECO:0000256" key="1">
    <source>
        <dbReference type="ARBA" id="ARBA00004123"/>
    </source>
</evidence>
<dbReference type="GO" id="GO:0051603">
    <property type="term" value="P:proteolysis involved in protein catabolic process"/>
    <property type="evidence" value="ECO:0007669"/>
    <property type="project" value="InterPro"/>
</dbReference>
<dbReference type="Proteomes" id="UP000041254">
    <property type="component" value="Unassembled WGS sequence"/>
</dbReference>
<evidence type="ECO:0008006" key="6">
    <source>
        <dbReference type="Google" id="ProtNLM"/>
    </source>
</evidence>
<dbReference type="PhylomeDB" id="A0A0G4GX98"/>
<evidence type="ECO:0000256" key="3">
    <source>
        <dbReference type="ARBA" id="ARBA00022942"/>
    </source>
</evidence>
<dbReference type="AlphaFoldDB" id="A0A0G4GX98"/>
<dbReference type="InterPro" id="IPR001353">
    <property type="entry name" value="Proteasome_sua/b"/>
</dbReference>
<evidence type="ECO:0000313" key="4">
    <source>
        <dbReference type="EMBL" id="CEM35665.1"/>
    </source>
</evidence>
<sequence>MDSALGLRGKDFVLLATDGHAEFSVLRLKDDEDKIITIDKNKLMAAGGPSADRTMFCEYIQKNIHLYRLRNGVTLSVRAAANFTRECVYVYPMTSLPVYPMTSLPSLQ</sequence>
<reference evidence="4 5" key="1">
    <citation type="submission" date="2014-11" db="EMBL/GenBank/DDBJ databases">
        <authorList>
            <person name="Zhu J."/>
            <person name="Qi W."/>
            <person name="Song R."/>
        </authorList>
    </citation>
    <scope>NUCLEOTIDE SEQUENCE [LARGE SCALE GENOMIC DNA]</scope>
</reference>
<dbReference type="InParanoid" id="A0A0G4GX98"/>
<dbReference type="Gene3D" id="3.60.20.10">
    <property type="entry name" value="Glutamine Phosphoribosylpyrophosphate, subunit 1, domain 1"/>
    <property type="match status" value="1"/>
</dbReference>
<dbReference type="SUPFAM" id="SSF56235">
    <property type="entry name" value="N-terminal nucleophile aminohydrolases (Ntn hydrolases)"/>
    <property type="match status" value="1"/>
</dbReference>
<dbReference type="STRING" id="1169540.A0A0G4GX98"/>
<dbReference type="OrthoDB" id="268428at2759"/>
<keyword evidence="2" id="KW-0963">Cytoplasm</keyword>
<comment type="subcellular location">
    <subcellularLocation>
        <location evidence="1">Nucleus</location>
    </subcellularLocation>
</comment>
<dbReference type="OMA" id="PCERVHT"/>
<evidence type="ECO:0000256" key="2">
    <source>
        <dbReference type="ARBA" id="ARBA00022490"/>
    </source>
</evidence>
<dbReference type="PROSITE" id="PS00854">
    <property type="entry name" value="PROTEASOME_BETA_1"/>
    <property type="match status" value="1"/>
</dbReference>
<proteinExistence type="predicted"/>
<dbReference type="GO" id="GO:0005634">
    <property type="term" value="C:nucleus"/>
    <property type="evidence" value="ECO:0007669"/>
    <property type="project" value="UniProtKB-SubCell"/>
</dbReference>
<accession>A0A0G4GX98</accession>
<name>A0A0G4GX98_VITBC</name>
<dbReference type="GO" id="GO:0005839">
    <property type="term" value="C:proteasome core complex"/>
    <property type="evidence" value="ECO:0007669"/>
    <property type="project" value="InterPro"/>
</dbReference>
<evidence type="ECO:0000313" key="5">
    <source>
        <dbReference type="Proteomes" id="UP000041254"/>
    </source>
</evidence>
<keyword evidence="5" id="KW-1185">Reference proteome</keyword>
<dbReference type="VEuPathDB" id="CryptoDB:Vbra_904"/>
<organism evidence="4 5">
    <name type="scientific">Vitrella brassicaformis (strain CCMP3155)</name>
    <dbReference type="NCBI Taxonomy" id="1169540"/>
    <lineage>
        <taxon>Eukaryota</taxon>
        <taxon>Sar</taxon>
        <taxon>Alveolata</taxon>
        <taxon>Colpodellida</taxon>
        <taxon>Vitrellaceae</taxon>
        <taxon>Vitrella</taxon>
    </lineage>
</organism>
<dbReference type="InterPro" id="IPR029055">
    <property type="entry name" value="Ntn_hydrolases_N"/>
</dbReference>
<keyword evidence="3" id="KW-0647">Proteasome</keyword>